<dbReference type="Proteomes" id="UP000001973">
    <property type="component" value="Chromosome"/>
</dbReference>
<dbReference type="PANTHER" id="PTHR39203">
    <property type="entry name" value="CYTOPLASMIC PROTEIN-RELATED"/>
    <property type="match status" value="1"/>
</dbReference>
<dbReference type="InterPro" id="IPR015947">
    <property type="entry name" value="PUA-like_sf"/>
</dbReference>
<keyword evidence="4" id="KW-1185">Reference proteome</keyword>
<dbReference type="AlphaFoldDB" id="O86782"/>
<dbReference type="InterPro" id="IPR007374">
    <property type="entry name" value="ASCH_domain"/>
</dbReference>
<dbReference type="STRING" id="100226.gene:17762390"/>
<name>O86782_STRCO</name>
<gene>
    <name evidence="3" type="ordered locus">SCO4741</name>
    <name evidence="3" type="ORF">SC6G4.19c</name>
</gene>
<feature type="compositionally biased region" description="Pro residues" evidence="1">
    <location>
        <begin position="1"/>
        <end position="27"/>
    </location>
</feature>
<dbReference type="PANTHER" id="PTHR39203:SF1">
    <property type="entry name" value="CYTOPLASMIC PROTEIN"/>
    <property type="match status" value="1"/>
</dbReference>
<dbReference type="CDD" id="cd06553">
    <property type="entry name" value="ASCH_Ef3133_like"/>
    <property type="match status" value="1"/>
</dbReference>
<dbReference type="PhylomeDB" id="O86782"/>
<evidence type="ECO:0000259" key="2">
    <source>
        <dbReference type="SMART" id="SM01022"/>
    </source>
</evidence>
<feature type="compositionally biased region" description="Pro residues" evidence="1">
    <location>
        <begin position="36"/>
        <end position="47"/>
    </location>
</feature>
<dbReference type="Gene3D" id="3.10.400.10">
    <property type="entry name" value="Sulfate adenylyltransferase"/>
    <property type="match status" value="1"/>
</dbReference>
<evidence type="ECO:0000313" key="4">
    <source>
        <dbReference type="Proteomes" id="UP000001973"/>
    </source>
</evidence>
<dbReference type="EMBL" id="AL645882">
    <property type="protein sequence ID" value="CAA20397.1"/>
    <property type="molecule type" value="Genomic_DNA"/>
</dbReference>
<evidence type="ECO:0000256" key="1">
    <source>
        <dbReference type="SAM" id="MobiDB-lite"/>
    </source>
</evidence>
<dbReference type="SMART" id="SM01022">
    <property type="entry name" value="ASCH"/>
    <property type="match status" value="1"/>
</dbReference>
<sequence>MALEPDPPPPSPHPPSPPPPSPHPSSPPSSSSPSSSPSPPVPAPPVPGLGSLPRAEFGFPGPLRDRLVAAVLDGSKTSTTGLVADYEHEGEPLPEAGRREVVVDSRERPVAVIEVTEVRVVPLAEVDLAHAVDEGEGDTSVAGWRAGHERFWHGAEMRAALGDPGFTVDDATPVVLERFRIVTLLPAPGG</sequence>
<dbReference type="SUPFAM" id="SSF88697">
    <property type="entry name" value="PUA domain-like"/>
    <property type="match status" value="1"/>
</dbReference>
<dbReference type="OrthoDB" id="9807542at2"/>
<feature type="region of interest" description="Disordered" evidence="1">
    <location>
        <begin position="1"/>
        <end position="53"/>
    </location>
</feature>
<dbReference type="HOGENOM" id="CLU_102450_3_1_11"/>
<proteinExistence type="predicted"/>
<dbReference type="InterPro" id="IPR009326">
    <property type="entry name" value="DUF984"/>
</dbReference>
<dbReference type="InParanoid" id="O86782"/>
<dbReference type="PATRIC" id="fig|100226.15.peg.4813"/>
<reference evidence="3 4" key="2">
    <citation type="journal article" date="2002" name="Nature">
        <title>Complete genome sequence of the model actinomycete Streptomyces coelicolor A3(2).</title>
        <authorList>
            <person name="Bentley S.D."/>
            <person name="Chater K.F."/>
            <person name="Cerdeno-Tarraga A.M."/>
            <person name="Challis G.L."/>
            <person name="Thomson N.R."/>
            <person name="James K.D."/>
            <person name="Harris D.E."/>
            <person name="Quail M.A."/>
            <person name="Kieser H."/>
            <person name="Harper D."/>
            <person name="Bateman A."/>
            <person name="Brown S."/>
            <person name="Chandra G."/>
            <person name="Chen C.W."/>
            <person name="Collins M."/>
            <person name="Cronin A."/>
            <person name="Fraser A."/>
            <person name="Goble A."/>
            <person name="Hidalgo J."/>
            <person name="Hornsby T."/>
            <person name="Howarth S."/>
            <person name="Huang C.H."/>
            <person name="Kieser T."/>
            <person name="Larke L."/>
            <person name="Murphy L."/>
            <person name="Oliver K."/>
            <person name="O'Neil S."/>
            <person name="Rabbinowitsch E."/>
            <person name="Rajandream M.A."/>
            <person name="Rutherford K."/>
            <person name="Rutter S."/>
            <person name="Seeger K."/>
            <person name="Saunders D."/>
            <person name="Sharp S."/>
            <person name="Squares R."/>
            <person name="Squares S."/>
            <person name="Taylor K."/>
            <person name="Warren T."/>
            <person name="Wietzorrek A."/>
            <person name="Woodward J."/>
            <person name="Barrell B.G."/>
            <person name="Parkhill J."/>
            <person name="Hopwood D.A."/>
        </authorList>
    </citation>
    <scope>NUCLEOTIDE SEQUENCE [LARGE SCALE GENOMIC DNA]</scope>
    <source>
        <strain evidence="4">ATCC BAA-471 / A3(2) / M145</strain>
    </source>
</reference>
<dbReference type="PIR" id="T35570">
    <property type="entry name" value="T35570"/>
</dbReference>
<dbReference type="EMBL" id="AL939121">
    <property type="protein sequence ID" value="CAA20397.1"/>
    <property type="molecule type" value="Genomic_DNA"/>
</dbReference>
<dbReference type="KEGG" id="sco:SCO4741"/>
<dbReference type="eggNOG" id="COG4405">
    <property type="taxonomic scope" value="Bacteria"/>
</dbReference>
<dbReference type="PaxDb" id="100226-SCO4741"/>
<dbReference type="Pfam" id="PF04266">
    <property type="entry name" value="ASCH"/>
    <property type="match status" value="1"/>
</dbReference>
<organism evidence="3 4">
    <name type="scientific">Streptomyces coelicolor (strain ATCC BAA-471 / A3(2) / M145)</name>
    <dbReference type="NCBI Taxonomy" id="100226"/>
    <lineage>
        <taxon>Bacteria</taxon>
        <taxon>Bacillati</taxon>
        <taxon>Actinomycetota</taxon>
        <taxon>Actinomycetes</taxon>
        <taxon>Kitasatosporales</taxon>
        <taxon>Streptomycetaceae</taxon>
        <taxon>Streptomyces</taxon>
        <taxon>Streptomyces albidoflavus group</taxon>
    </lineage>
</organism>
<feature type="domain" description="ASCH" evidence="2">
    <location>
        <begin position="57"/>
        <end position="183"/>
    </location>
</feature>
<dbReference type="RefSeq" id="WP_011029832.1">
    <property type="nucleotide sequence ID" value="NC_003888.3"/>
</dbReference>
<evidence type="ECO:0000313" key="3">
    <source>
        <dbReference type="EMBL" id="CAA20397.1"/>
    </source>
</evidence>
<accession>O86782</accession>
<reference evidence="3 4" key="1">
    <citation type="journal article" date="1996" name="Mol. Microbiol.">
        <title>A set of ordered cosmids and a detailed genetic and physical map for the 8 Mb Streptomyces coelicolor A3(2) chromosome.</title>
        <authorList>
            <person name="Redenbach M."/>
            <person name="Kieser H.M."/>
            <person name="Denapaite D."/>
            <person name="Eichner A."/>
            <person name="Cullum J."/>
            <person name="Kinashi H."/>
            <person name="Hopwood D.A."/>
        </authorList>
    </citation>
    <scope>NUCLEOTIDE SEQUENCE [LARGE SCALE GENOMIC DNA]</scope>
    <source>
        <strain evidence="4">ATCC BAA-471 / A3(2) / M145</strain>
    </source>
</reference>
<protein>
    <recommendedName>
        <fullName evidence="2">ASCH domain-containing protein</fullName>
    </recommendedName>
</protein>